<dbReference type="Proteomes" id="UP000886842">
    <property type="component" value="Unassembled WGS sequence"/>
</dbReference>
<protein>
    <submittedName>
        <fullName evidence="1">Uncharacterized protein</fullName>
    </submittedName>
</protein>
<dbReference type="Gene3D" id="2.40.50.140">
    <property type="entry name" value="Nucleic acid-binding proteins"/>
    <property type="match status" value="1"/>
</dbReference>
<name>A0A9D1H042_9ACTN</name>
<dbReference type="InterPro" id="IPR012340">
    <property type="entry name" value="NA-bd_OB-fold"/>
</dbReference>
<organism evidence="1 2">
    <name type="scientific">Candidatus Avipropionibacterium avicola</name>
    <dbReference type="NCBI Taxonomy" id="2840701"/>
    <lineage>
        <taxon>Bacteria</taxon>
        <taxon>Bacillati</taxon>
        <taxon>Actinomycetota</taxon>
        <taxon>Actinomycetes</taxon>
        <taxon>Propionibacteriales</taxon>
        <taxon>Propionibacteriaceae</taxon>
        <taxon>Propionibacteriaceae incertae sedis</taxon>
        <taxon>Candidatus Avipropionibacterium</taxon>
    </lineage>
</organism>
<evidence type="ECO:0000313" key="1">
    <source>
        <dbReference type="EMBL" id="HIT75625.1"/>
    </source>
</evidence>
<gene>
    <name evidence="1" type="ORF">IAA98_08575</name>
</gene>
<evidence type="ECO:0000313" key="2">
    <source>
        <dbReference type="Proteomes" id="UP000886842"/>
    </source>
</evidence>
<reference evidence="1" key="2">
    <citation type="journal article" date="2021" name="PeerJ">
        <title>Extensive microbial diversity within the chicken gut microbiome revealed by metagenomics and culture.</title>
        <authorList>
            <person name="Gilroy R."/>
            <person name="Ravi A."/>
            <person name="Getino M."/>
            <person name="Pursley I."/>
            <person name="Horton D.L."/>
            <person name="Alikhan N.F."/>
            <person name="Baker D."/>
            <person name="Gharbi K."/>
            <person name="Hall N."/>
            <person name="Watson M."/>
            <person name="Adriaenssens E.M."/>
            <person name="Foster-Nyarko E."/>
            <person name="Jarju S."/>
            <person name="Secka A."/>
            <person name="Antonio M."/>
            <person name="Oren A."/>
            <person name="Chaudhuri R.R."/>
            <person name="La Ragione R."/>
            <person name="Hildebrand F."/>
            <person name="Pallen M.J."/>
        </authorList>
    </citation>
    <scope>NUCLEOTIDE SEQUENCE</scope>
    <source>
        <strain evidence="1">ChiGjej1B1-24693</strain>
    </source>
</reference>
<accession>A0A9D1H042</accession>
<dbReference type="AlphaFoldDB" id="A0A9D1H042"/>
<sequence length="94" mass="10134">MTEYGDDAARVVTGEVTWWKDDEGYGEVVTSLGPIEVAFATIEGMSGFRFLSAGEVVTMEIGLFDEGPANETAPGFVGWANRTVRGTTLEPDVR</sequence>
<proteinExistence type="predicted"/>
<comment type="caution">
    <text evidence="1">The sequence shown here is derived from an EMBL/GenBank/DDBJ whole genome shotgun (WGS) entry which is preliminary data.</text>
</comment>
<dbReference type="EMBL" id="DVLP01000256">
    <property type="protein sequence ID" value="HIT75625.1"/>
    <property type="molecule type" value="Genomic_DNA"/>
</dbReference>
<reference evidence="1" key="1">
    <citation type="submission" date="2020-10" db="EMBL/GenBank/DDBJ databases">
        <authorList>
            <person name="Gilroy R."/>
        </authorList>
    </citation>
    <scope>NUCLEOTIDE SEQUENCE</scope>
    <source>
        <strain evidence="1">ChiGjej1B1-24693</strain>
    </source>
</reference>